<feature type="DNA-binding region" description="H-T-H motif" evidence="2">
    <location>
        <begin position="42"/>
        <end position="61"/>
    </location>
</feature>
<accession>A0A840IBZ0</accession>
<keyword evidence="1 2" id="KW-0238">DNA-binding</keyword>
<dbReference type="PROSITE" id="PS50977">
    <property type="entry name" value="HTH_TETR_2"/>
    <property type="match status" value="1"/>
</dbReference>
<proteinExistence type="predicted"/>
<dbReference type="InterPro" id="IPR036271">
    <property type="entry name" value="Tet_transcr_reg_TetR-rel_C_sf"/>
</dbReference>
<gene>
    <name evidence="4" type="ORF">BDZ31_001151</name>
</gene>
<evidence type="ECO:0000259" key="3">
    <source>
        <dbReference type="PROSITE" id="PS50977"/>
    </source>
</evidence>
<feature type="domain" description="HTH tetR-type" evidence="3">
    <location>
        <begin position="19"/>
        <end position="79"/>
    </location>
</feature>
<dbReference type="SUPFAM" id="SSF46689">
    <property type="entry name" value="Homeodomain-like"/>
    <property type="match status" value="1"/>
</dbReference>
<evidence type="ECO:0000256" key="1">
    <source>
        <dbReference type="ARBA" id="ARBA00023125"/>
    </source>
</evidence>
<dbReference type="RefSeq" id="WP_183339857.1">
    <property type="nucleotide sequence ID" value="NZ_JACHNU010000001.1"/>
</dbReference>
<dbReference type="Pfam" id="PF00440">
    <property type="entry name" value="TetR_N"/>
    <property type="match status" value="1"/>
</dbReference>
<dbReference type="SUPFAM" id="SSF48498">
    <property type="entry name" value="Tetracyclin repressor-like, C-terminal domain"/>
    <property type="match status" value="1"/>
</dbReference>
<organism evidence="4 5">
    <name type="scientific">Conexibacter arvalis</name>
    <dbReference type="NCBI Taxonomy" id="912552"/>
    <lineage>
        <taxon>Bacteria</taxon>
        <taxon>Bacillati</taxon>
        <taxon>Actinomycetota</taxon>
        <taxon>Thermoleophilia</taxon>
        <taxon>Solirubrobacterales</taxon>
        <taxon>Conexibacteraceae</taxon>
        <taxon>Conexibacter</taxon>
    </lineage>
</organism>
<dbReference type="Proteomes" id="UP000585272">
    <property type="component" value="Unassembled WGS sequence"/>
</dbReference>
<protein>
    <submittedName>
        <fullName evidence="4">AcrR family transcriptional regulator</fullName>
    </submittedName>
</protein>
<dbReference type="PANTHER" id="PTHR30055:SF209">
    <property type="entry name" value="POSSIBLE TRANSCRIPTIONAL REGULATORY PROTEIN (PROBABLY TETR-FAMILY)"/>
    <property type="match status" value="1"/>
</dbReference>
<dbReference type="EMBL" id="JACHNU010000001">
    <property type="protein sequence ID" value="MBB4661578.1"/>
    <property type="molecule type" value="Genomic_DNA"/>
</dbReference>
<keyword evidence="5" id="KW-1185">Reference proteome</keyword>
<dbReference type="InterPro" id="IPR001647">
    <property type="entry name" value="HTH_TetR"/>
</dbReference>
<dbReference type="GO" id="GO:0000976">
    <property type="term" value="F:transcription cis-regulatory region binding"/>
    <property type="evidence" value="ECO:0007669"/>
    <property type="project" value="TreeGrafter"/>
</dbReference>
<dbReference type="Gene3D" id="1.10.357.10">
    <property type="entry name" value="Tetracycline Repressor, domain 2"/>
    <property type="match status" value="1"/>
</dbReference>
<comment type="caution">
    <text evidence="4">The sequence shown here is derived from an EMBL/GenBank/DDBJ whole genome shotgun (WGS) entry which is preliminary data.</text>
</comment>
<evidence type="ECO:0000256" key="2">
    <source>
        <dbReference type="PROSITE-ProRule" id="PRU00335"/>
    </source>
</evidence>
<dbReference type="Gene3D" id="1.10.10.60">
    <property type="entry name" value="Homeodomain-like"/>
    <property type="match status" value="1"/>
</dbReference>
<sequence length="214" mass="22803">MAAESERTWGGQTLEDRRAARRRRLLDAGYDLVGTGGAAQLTVRGVCRAARLTERYFYESFADREELLLAVHTRTAAEARDAIAAAVAAAPPEPVAVATAAVDAFVDLLQDDPRRGRVLLTEVFADERLTRAGVELIPSFAALLVEQIRAIYGDGAEGGPDAVDAQVTSVALVGALAHLFTGWLDGTLSISRERLVAHVVRLILAAAPVSSRDA</sequence>
<name>A0A840IBZ0_9ACTN</name>
<dbReference type="InterPro" id="IPR050109">
    <property type="entry name" value="HTH-type_TetR-like_transc_reg"/>
</dbReference>
<evidence type="ECO:0000313" key="4">
    <source>
        <dbReference type="EMBL" id="MBB4661578.1"/>
    </source>
</evidence>
<reference evidence="4 5" key="1">
    <citation type="submission" date="2020-08" db="EMBL/GenBank/DDBJ databases">
        <title>Genomic Encyclopedia of Archaeal and Bacterial Type Strains, Phase II (KMG-II): from individual species to whole genera.</title>
        <authorList>
            <person name="Goeker M."/>
        </authorList>
    </citation>
    <scope>NUCLEOTIDE SEQUENCE [LARGE SCALE GENOMIC DNA]</scope>
    <source>
        <strain evidence="4 5">DSM 23288</strain>
    </source>
</reference>
<dbReference type="AlphaFoldDB" id="A0A840IBZ0"/>
<dbReference type="PANTHER" id="PTHR30055">
    <property type="entry name" value="HTH-TYPE TRANSCRIPTIONAL REGULATOR RUTR"/>
    <property type="match status" value="1"/>
</dbReference>
<dbReference type="InterPro" id="IPR009057">
    <property type="entry name" value="Homeodomain-like_sf"/>
</dbReference>
<evidence type="ECO:0000313" key="5">
    <source>
        <dbReference type="Proteomes" id="UP000585272"/>
    </source>
</evidence>
<dbReference type="GO" id="GO:0003700">
    <property type="term" value="F:DNA-binding transcription factor activity"/>
    <property type="evidence" value="ECO:0007669"/>
    <property type="project" value="TreeGrafter"/>
</dbReference>